<dbReference type="PANTHER" id="PTHR34496">
    <property type="entry name" value="GLCNAC TRANSFERASE-RELATED"/>
    <property type="match status" value="1"/>
</dbReference>
<dbReference type="AlphaFoldDB" id="A0ABD3SQI2"/>
<evidence type="ECO:0000256" key="1">
    <source>
        <dbReference type="SAM" id="MobiDB-lite"/>
    </source>
</evidence>
<sequence>MITYYTILHIRKVITDEITTCRAAFFTEHCGDTNGEKGENSVDGQHPRRSMNGTAYSAGLEARSRKKKLFPGNGVTGKSNGDDGGIYIVSDSGDSSRARSDRMAMRKHRVHRSRARKKSAPLNGLAFCILAGGCFVMYLLLFLILFRNIPDGEARGMRGLVKKTKERVNRIREKFKKHPKNDVDAVQKRNTLEDTADVPESPIADVVAVVDPETMANPKSPVPIGVWPVSIRDEDGKFEDIKHPGFDDGNDFLMSVPRFWANDPVAIHENKLMSRERALSIGTCITPDPNTGRNTRGDACPVNERTIFVAIASYRDYQCRDTVRSAFSAAAHPERIRVGVVDQIVIGEDGSCDVPHSPCSEDPNQPLCLYKNQIDVYQMEAELAVGPVFARHIGHRLYRGEYYYTQSDAHVTFTKGWDVDIISQMEATGDEMAVLSTYLTDIVGSIDPNTGLSLRKTRPIMCNTEYEGGGLEAKHLRHLSQPEGMPGVHGMPQLQPYWAAGYSFSRGHFVATVPYDLYQPMIFQGEEMSIGLRGFTIGYDFFAPERSVCFHHYAKLNPERNKVPHYWEHADKFKGKGIGAMKRLLGIVNMNPEVDRSEWNHAEEAKYGLGGVRETSKFYELYGIDVKKKTTERHLCQFVQNKMHNMFMSHLREDGMGIDYSKIDFRWKDPRPNDPN</sequence>
<feature type="compositionally biased region" description="Basic residues" evidence="1">
    <location>
        <begin position="105"/>
        <end position="115"/>
    </location>
</feature>
<feature type="region of interest" description="Disordered" evidence="1">
    <location>
        <begin position="32"/>
        <end position="60"/>
    </location>
</feature>
<keyword evidence="4" id="KW-1185">Reference proteome</keyword>
<organism evidence="3 4">
    <name type="scientific">Cyclostephanos tholiformis</name>
    <dbReference type="NCBI Taxonomy" id="382380"/>
    <lineage>
        <taxon>Eukaryota</taxon>
        <taxon>Sar</taxon>
        <taxon>Stramenopiles</taxon>
        <taxon>Ochrophyta</taxon>
        <taxon>Bacillariophyta</taxon>
        <taxon>Coscinodiscophyceae</taxon>
        <taxon>Thalassiosirophycidae</taxon>
        <taxon>Stephanodiscales</taxon>
        <taxon>Stephanodiscaceae</taxon>
        <taxon>Cyclostephanos</taxon>
    </lineage>
</organism>
<protein>
    <submittedName>
        <fullName evidence="3">Uncharacterized protein</fullName>
    </submittedName>
</protein>
<dbReference type="EMBL" id="JALLPB020000013">
    <property type="protein sequence ID" value="KAL3826844.1"/>
    <property type="molecule type" value="Genomic_DNA"/>
</dbReference>
<dbReference type="Pfam" id="PF11397">
    <property type="entry name" value="GlcNAc"/>
    <property type="match status" value="2"/>
</dbReference>
<dbReference type="PANTHER" id="PTHR34496:SF6">
    <property type="entry name" value="GLYCOSYLTRANSFERASE 2-LIKE DOMAIN-CONTAINING PROTEIN"/>
    <property type="match status" value="1"/>
</dbReference>
<keyword evidence="2" id="KW-0812">Transmembrane</keyword>
<keyword evidence="2" id="KW-1133">Transmembrane helix</keyword>
<name>A0ABD3SQI2_9STRA</name>
<comment type="caution">
    <text evidence="3">The sequence shown here is derived from an EMBL/GenBank/DDBJ whole genome shotgun (WGS) entry which is preliminary data.</text>
</comment>
<proteinExistence type="predicted"/>
<accession>A0ABD3SQI2</accession>
<dbReference type="InterPro" id="IPR021067">
    <property type="entry name" value="Glycosyltransferase"/>
</dbReference>
<dbReference type="Proteomes" id="UP001530377">
    <property type="component" value="Unassembled WGS sequence"/>
</dbReference>
<evidence type="ECO:0000256" key="2">
    <source>
        <dbReference type="SAM" id="Phobius"/>
    </source>
</evidence>
<feature type="region of interest" description="Disordered" evidence="1">
    <location>
        <begin position="93"/>
        <end position="115"/>
    </location>
</feature>
<feature type="compositionally biased region" description="Basic and acidic residues" evidence="1">
    <location>
        <begin position="94"/>
        <end position="104"/>
    </location>
</feature>
<feature type="transmembrane region" description="Helical" evidence="2">
    <location>
        <begin position="122"/>
        <end position="146"/>
    </location>
</feature>
<keyword evidence="2" id="KW-0472">Membrane</keyword>
<evidence type="ECO:0000313" key="4">
    <source>
        <dbReference type="Proteomes" id="UP001530377"/>
    </source>
</evidence>
<gene>
    <name evidence="3" type="ORF">ACHAXA_005686</name>
</gene>
<reference evidence="3 4" key="1">
    <citation type="submission" date="2024-10" db="EMBL/GenBank/DDBJ databases">
        <title>Updated reference genomes for cyclostephanoid diatoms.</title>
        <authorList>
            <person name="Roberts W.R."/>
            <person name="Alverson A.J."/>
        </authorList>
    </citation>
    <scope>NUCLEOTIDE SEQUENCE [LARGE SCALE GENOMIC DNA]</scope>
    <source>
        <strain evidence="3 4">AJA228-03</strain>
    </source>
</reference>
<evidence type="ECO:0000313" key="3">
    <source>
        <dbReference type="EMBL" id="KAL3826844.1"/>
    </source>
</evidence>